<organism evidence="1 2">
    <name type="scientific">Thermanaerothrix daxensis</name>
    <dbReference type="NCBI Taxonomy" id="869279"/>
    <lineage>
        <taxon>Bacteria</taxon>
        <taxon>Bacillati</taxon>
        <taxon>Chloroflexota</taxon>
        <taxon>Anaerolineae</taxon>
        <taxon>Anaerolineales</taxon>
        <taxon>Anaerolineaceae</taxon>
        <taxon>Thermanaerothrix</taxon>
    </lineage>
</organism>
<protein>
    <recommendedName>
        <fullName evidence="3">Helix-turn-helix domain-containing protein</fullName>
    </recommendedName>
</protein>
<sequence length="67" mass="7507">MAALPTFLPVSEAARKYGLDEAHLRRLIERGKIRAGVVAGEMVVSEDEVRVEAIEQKGLRKEDLPKY</sequence>
<dbReference type="RefSeq" id="WP_054522702.1">
    <property type="nucleotide sequence ID" value="NZ_LGKO01000006.1"/>
</dbReference>
<dbReference type="STRING" id="869279.SE15_13870"/>
<dbReference type="Proteomes" id="UP000050544">
    <property type="component" value="Unassembled WGS sequence"/>
</dbReference>
<name>A0A0N8GPY1_9CHLR</name>
<proteinExistence type="predicted"/>
<keyword evidence="2" id="KW-1185">Reference proteome</keyword>
<evidence type="ECO:0000313" key="1">
    <source>
        <dbReference type="EMBL" id="KPL82162.1"/>
    </source>
</evidence>
<dbReference type="OrthoDB" id="157533at2"/>
<evidence type="ECO:0000313" key="2">
    <source>
        <dbReference type="Proteomes" id="UP000050544"/>
    </source>
</evidence>
<reference evidence="1 2" key="1">
    <citation type="submission" date="2015-07" db="EMBL/GenBank/DDBJ databases">
        <title>Whole genome sequence of Thermanaerothrix daxensis DSM 23592.</title>
        <authorList>
            <person name="Hemp J."/>
            <person name="Ward L.M."/>
            <person name="Pace L.A."/>
            <person name="Fischer W.W."/>
        </authorList>
    </citation>
    <scope>NUCLEOTIDE SEQUENCE [LARGE SCALE GENOMIC DNA]</scope>
    <source>
        <strain evidence="1 2">GNS-1</strain>
    </source>
</reference>
<comment type="caution">
    <text evidence="1">The sequence shown here is derived from an EMBL/GenBank/DDBJ whole genome shotgun (WGS) entry which is preliminary data.</text>
</comment>
<dbReference type="AlphaFoldDB" id="A0A0N8GPY1"/>
<gene>
    <name evidence="1" type="ORF">SE15_13870</name>
</gene>
<accession>A0A0N8GPY1</accession>
<evidence type="ECO:0008006" key="3">
    <source>
        <dbReference type="Google" id="ProtNLM"/>
    </source>
</evidence>
<dbReference type="EMBL" id="LGKO01000006">
    <property type="protein sequence ID" value="KPL82162.1"/>
    <property type="molecule type" value="Genomic_DNA"/>
</dbReference>